<evidence type="ECO:0000256" key="4">
    <source>
        <dbReference type="ARBA" id="ARBA00022679"/>
    </source>
</evidence>
<keyword evidence="4 8" id="KW-0808">Transferase</keyword>
<dbReference type="eggNOG" id="COG1575">
    <property type="taxonomic scope" value="Bacteria"/>
</dbReference>
<dbReference type="EC" id="2.5.1.74" evidence="8 9"/>
<keyword evidence="3 8" id="KW-1003">Cell membrane</keyword>
<evidence type="ECO:0000313" key="12">
    <source>
        <dbReference type="Proteomes" id="UP000025229"/>
    </source>
</evidence>
<feature type="transmembrane region" description="Helical" evidence="8">
    <location>
        <begin position="173"/>
        <end position="194"/>
    </location>
</feature>
<dbReference type="Proteomes" id="UP000025229">
    <property type="component" value="Chromosome"/>
</dbReference>
<dbReference type="STRING" id="42256.RradSPS_1746"/>
<evidence type="ECO:0000256" key="2">
    <source>
        <dbReference type="ARBA" id="ARBA00022428"/>
    </source>
</evidence>
<feature type="transmembrane region" description="Helical" evidence="8">
    <location>
        <begin position="239"/>
        <end position="262"/>
    </location>
</feature>
<dbReference type="InterPro" id="IPR004657">
    <property type="entry name" value="MenA"/>
</dbReference>
<organism evidence="10 12">
    <name type="scientific">Rubrobacter radiotolerans</name>
    <name type="common">Arthrobacter radiotolerans</name>
    <dbReference type="NCBI Taxonomy" id="42256"/>
    <lineage>
        <taxon>Bacteria</taxon>
        <taxon>Bacillati</taxon>
        <taxon>Actinomycetota</taxon>
        <taxon>Rubrobacteria</taxon>
        <taxon>Rubrobacterales</taxon>
        <taxon>Rubrobacteraceae</taxon>
        <taxon>Rubrobacter</taxon>
    </lineage>
</organism>
<dbReference type="NCBIfam" id="NF004749">
    <property type="entry name" value="PRK06080.1-1"/>
    <property type="match status" value="1"/>
</dbReference>
<keyword evidence="6 8" id="KW-1133">Transmembrane helix</keyword>
<dbReference type="OrthoDB" id="9767568at2"/>
<dbReference type="HOGENOM" id="CLU_043611_1_2_11"/>
<comment type="pathway">
    <text evidence="8">Quinol/quinone metabolism; menaquinone biosynthesis; menaquinol from 1,4-dihydroxy-2-naphthoate: step 1/2.</text>
</comment>
<evidence type="ECO:0000256" key="8">
    <source>
        <dbReference type="HAMAP-Rule" id="MF_01937"/>
    </source>
</evidence>
<reference evidence="10 12" key="1">
    <citation type="submission" date="2014-03" db="EMBL/GenBank/DDBJ databases">
        <title>Complete genome sequence of the Radio-Resistant Rubrobacter radiotolerans RSPS-4.</title>
        <authorList>
            <person name="Egas C.C."/>
            <person name="Barroso C.C."/>
            <person name="Froufe H.J.C."/>
            <person name="Pacheco J.J."/>
            <person name="Albuquerque L.L."/>
            <person name="da Costa M.M.S."/>
        </authorList>
    </citation>
    <scope>NUCLEOTIDE SEQUENCE [LARGE SCALE GENOMIC DNA]</scope>
    <source>
        <strain evidence="10 12">RSPS-4</strain>
    </source>
</reference>
<dbReference type="InterPro" id="IPR044878">
    <property type="entry name" value="UbiA_sf"/>
</dbReference>
<feature type="transmembrane region" description="Helical" evidence="8">
    <location>
        <begin position="214"/>
        <end position="233"/>
    </location>
</feature>
<dbReference type="InterPro" id="IPR026046">
    <property type="entry name" value="UBIAD1"/>
</dbReference>
<dbReference type="PANTHER" id="PTHR13929">
    <property type="entry name" value="1,4-DIHYDROXY-2-NAPHTHOATE OCTAPRENYLTRANSFERASE"/>
    <property type="match status" value="1"/>
</dbReference>
<keyword evidence="12" id="KW-1185">Reference proteome</keyword>
<comment type="catalytic activity">
    <reaction evidence="8">
        <text>an all-trans-polyprenyl diphosphate + 1,4-dihydroxy-2-naphthoate + H(+) = a 2-demethylmenaquinol + CO2 + diphosphate</text>
        <dbReference type="Rhea" id="RHEA:26478"/>
        <dbReference type="Rhea" id="RHEA-COMP:9563"/>
        <dbReference type="Rhea" id="RHEA-COMP:9564"/>
        <dbReference type="ChEBI" id="CHEBI:11173"/>
        <dbReference type="ChEBI" id="CHEBI:15378"/>
        <dbReference type="ChEBI" id="CHEBI:16526"/>
        <dbReference type="ChEBI" id="CHEBI:33019"/>
        <dbReference type="ChEBI" id="CHEBI:55437"/>
        <dbReference type="ChEBI" id="CHEBI:58914"/>
        <dbReference type="EC" id="2.5.1.74"/>
    </reaction>
</comment>
<reference evidence="11" key="2">
    <citation type="submission" date="2023-11" db="EMBL/GenBank/DDBJ databases">
        <title>MicrobeMod: A computational toolkit for identifying prokaryotic methylation and restriction-modification with nanopore sequencing.</title>
        <authorList>
            <person name="Crits-Christoph A."/>
            <person name="Kang S.C."/>
            <person name="Lee H."/>
            <person name="Ostrov N."/>
        </authorList>
    </citation>
    <scope>NUCLEOTIDE SEQUENCE</scope>
    <source>
        <strain evidence="11">ATCC 51242</strain>
    </source>
</reference>
<dbReference type="EMBL" id="JAWXXX010000001">
    <property type="protein sequence ID" value="MDX5894435.1"/>
    <property type="molecule type" value="Genomic_DNA"/>
</dbReference>
<dbReference type="PANTHER" id="PTHR13929:SF0">
    <property type="entry name" value="UBIA PRENYLTRANSFERASE DOMAIN-CONTAINING PROTEIN 1"/>
    <property type="match status" value="1"/>
</dbReference>
<dbReference type="HAMAP" id="MF_01937">
    <property type="entry name" value="MenA_1"/>
    <property type="match status" value="1"/>
</dbReference>
<dbReference type="KEGG" id="rrd:RradSPS_1746"/>
<dbReference type="GO" id="GO:0042371">
    <property type="term" value="P:vitamin K biosynthetic process"/>
    <property type="evidence" value="ECO:0007669"/>
    <property type="project" value="TreeGrafter"/>
</dbReference>
<dbReference type="Proteomes" id="UP001281130">
    <property type="component" value="Unassembled WGS sequence"/>
</dbReference>
<keyword evidence="7 8" id="KW-0472">Membrane</keyword>
<keyword evidence="5 8" id="KW-0812">Transmembrane</keyword>
<protein>
    <recommendedName>
        <fullName evidence="8 9">1,4-dihydroxy-2-naphthoate octaprenyltransferase</fullName>
        <shortName evidence="8">DHNA-octaprenyltransferase</shortName>
        <ecNumber evidence="8 9">2.5.1.74</ecNumber>
    </recommendedName>
</protein>
<evidence type="ECO:0000313" key="10">
    <source>
        <dbReference type="EMBL" id="AHY47029.1"/>
    </source>
</evidence>
<dbReference type="InterPro" id="IPR000537">
    <property type="entry name" value="UbiA_prenyltransferase"/>
</dbReference>
<feature type="transmembrane region" description="Helical" evidence="8">
    <location>
        <begin position="46"/>
        <end position="68"/>
    </location>
</feature>
<comment type="similarity">
    <text evidence="8">Belongs to the MenA family. Type 1 subfamily.</text>
</comment>
<dbReference type="GO" id="GO:0046428">
    <property type="term" value="F:1,4-dihydroxy-2-naphthoate polyprenyltransferase activity"/>
    <property type="evidence" value="ECO:0007669"/>
    <property type="project" value="UniProtKB-UniRule"/>
</dbReference>
<dbReference type="UniPathway" id="UPA00079">
    <property type="reaction ID" value="UER00168"/>
</dbReference>
<dbReference type="NCBIfam" id="TIGR00751">
    <property type="entry name" value="menA"/>
    <property type="match status" value="1"/>
</dbReference>
<gene>
    <name evidence="8" type="primary">menA</name>
    <name evidence="10" type="ORF">RradSPS_1746</name>
    <name evidence="11" type="ORF">SIL72_10395</name>
</gene>
<accession>A0A023X4Q6</accession>
<keyword evidence="2 8" id="KW-0474">Menaquinone biosynthesis</keyword>
<proteinExistence type="inferred from homology"/>
<dbReference type="EMBL" id="CP007514">
    <property type="protein sequence ID" value="AHY47029.1"/>
    <property type="molecule type" value="Genomic_DNA"/>
</dbReference>
<sequence length="299" mass="31456">MSAAGGRSLASEWFWLARPFTLTAAAVPVLFGTALAASKGYFSLGPFLAMLVASVLIQAATNMFNEYYDNERGLDTLESIGISGSIVKGRLTAGAVIRGALLLYTVSLFLGLYLVWVGGVSILILGCLSALGGYIYSAGPRPLAYTAFSEVAVFLFMGVLIVVISYAVQAGGFSLPVVLASLPLGGLVAAILLANNIRDMESDRRGGRRTVPIVLGRSGGVLVYRLYLAQAFLTVPVLVAFGVVPWSALLALLSVPLLVRVWRGIGRSKVPAEVDPFVKKTAGLHLVFGLLYSLGALLG</sequence>
<evidence type="ECO:0000256" key="5">
    <source>
        <dbReference type="ARBA" id="ARBA00022692"/>
    </source>
</evidence>
<feature type="transmembrane region" description="Helical" evidence="8">
    <location>
        <begin position="143"/>
        <end position="167"/>
    </location>
</feature>
<evidence type="ECO:0000256" key="7">
    <source>
        <dbReference type="ARBA" id="ARBA00023136"/>
    </source>
</evidence>
<dbReference type="CDD" id="cd13962">
    <property type="entry name" value="PT_UbiA_UBIAD1"/>
    <property type="match status" value="1"/>
</dbReference>
<comment type="subcellular location">
    <subcellularLocation>
        <location evidence="8">Cell membrane</location>
        <topology evidence="8">Multi-pass membrane protein</topology>
    </subcellularLocation>
    <subcellularLocation>
        <location evidence="1">Membrane</location>
        <topology evidence="1">Multi-pass membrane protein</topology>
    </subcellularLocation>
</comment>
<dbReference type="PATRIC" id="fig|42256.3.peg.1770"/>
<name>A0A023X4Q6_RUBRA</name>
<dbReference type="Gene3D" id="1.10.357.140">
    <property type="entry name" value="UbiA prenyltransferase"/>
    <property type="match status" value="1"/>
</dbReference>
<comment type="function">
    <text evidence="8">Conversion of 1,4-dihydroxy-2-naphthoate (DHNA) to demethylmenaquinone (DMK).</text>
</comment>
<dbReference type="PIRSF" id="PIRSF005355">
    <property type="entry name" value="UBIAD1"/>
    <property type="match status" value="1"/>
</dbReference>
<dbReference type="RefSeq" id="WP_038682037.1">
    <property type="nucleotide sequence ID" value="NZ_CP007514.1"/>
</dbReference>
<evidence type="ECO:0000256" key="6">
    <source>
        <dbReference type="ARBA" id="ARBA00022989"/>
    </source>
</evidence>
<dbReference type="GO" id="GO:0005886">
    <property type="term" value="C:plasma membrane"/>
    <property type="evidence" value="ECO:0007669"/>
    <property type="project" value="UniProtKB-SubCell"/>
</dbReference>
<dbReference type="GO" id="GO:0009234">
    <property type="term" value="P:menaquinone biosynthetic process"/>
    <property type="evidence" value="ECO:0007669"/>
    <property type="project" value="UniProtKB-UniRule"/>
</dbReference>
<feature type="transmembrane region" description="Helical" evidence="8">
    <location>
        <begin position="113"/>
        <end position="136"/>
    </location>
</feature>
<evidence type="ECO:0000256" key="1">
    <source>
        <dbReference type="ARBA" id="ARBA00004141"/>
    </source>
</evidence>
<evidence type="ECO:0000256" key="3">
    <source>
        <dbReference type="ARBA" id="ARBA00022475"/>
    </source>
</evidence>
<dbReference type="Pfam" id="PF01040">
    <property type="entry name" value="UbiA"/>
    <property type="match status" value="1"/>
</dbReference>
<evidence type="ECO:0000256" key="9">
    <source>
        <dbReference type="NCBIfam" id="TIGR00751"/>
    </source>
</evidence>
<evidence type="ECO:0000313" key="11">
    <source>
        <dbReference type="EMBL" id="MDX5894435.1"/>
    </source>
</evidence>
<dbReference type="AlphaFoldDB" id="A0A023X4Q6"/>